<evidence type="ECO:0000313" key="2">
    <source>
        <dbReference type="EMBL" id="VUZ85648.1"/>
    </source>
</evidence>
<sequence length="40" mass="4599">MRQIVIITLAYGVTPVLMALTILLAWWMAKRDDVHSEGER</sequence>
<gene>
    <name evidence="2" type="ORF">MELA_02033</name>
</gene>
<dbReference type="AlphaFoldDB" id="A0A564ZM56"/>
<evidence type="ECO:0000256" key="1">
    <source>
        <dbReference type="SAM" id="Phobius"/>
    </source>
</evidence>
<reference evidence="2 3" key="1">
    <citation type="submission" date="2019-07" db="EMBL/GenBank/DDBJ databases">
        <authorList>
            <person name="Cremers G."/>
        </authorList>
    </citation>
    <scope>NUCLEOTIDE SEQUENCE [LARGE SCALE GENOMIC DNA]</scope>
</reference>
<evidence type="ECO:0000313" key="3">
    <source>
        <dbReference type="Proteomes" id="UP000334340"/>
    </source>
</evidence>
<organism evidence="2 3">
    <name type="scientific">Candidatus Methylomirabilis lanthanidiphila</name>
    <dbReference type="NCBI Taxonomy" id="2211376"/>
    <lineage>
        <taxon>Bacteria</taxon>
        <taxon>Candidatus Methylomirabilota</taxon>
        <taxon>Candidatus Methylomirabilia</taxon>
        <taxon>Candidatus Methylomirabilales</taxon>
        <taxon>Candidatus Methylomirabilaceae</taxon>
        <taxon>Candidatus Methylomirabilis</taxon>
    </lineage>
</organism>
<feature type="transmembrane region" description="Helical" evidence="1">
    <location>
        <begin position="6"/>
        <end position="27"/>
    </location>
</feature>
<keyword evidence="3" id="KW-1185">Reference proteome</keyword>
<dbReference type="Proteomes" id="UP000334340">
    <property type="component" value="Unassembled WGS sequence"/>
</dbReference>
<accession>A0A564ZM56</accession>
<name>A0A564ZM56_9BACT</name>
<keyword evidence="1" id="KW-0812">Transmembrane</keyword>
<proteinExistence type="predicted"/>
<protein>
    <submittedName>
        <fullName evidence="2">Uncharacterized protein</fullName>
    </submittedName>
</protein>
<keyword evidence="1" id="KW-1133">Transmembrane helix</keyword>
<keyword evidence="1" id="KW-0472">Membrane</keyword>
<dbReference type="EMBL" id="CABIKM010000030">
    <property type="protein sequence ID" value="VUZ85648.1"/>
    <property type="molecule type" value="Genomic_DNA"/>
</dbReference>